<protein>
    <recommendedName>
        <fullName evidence="1">DUF6593 domain-containing protein</fullName>
    </recommendedName>
</protein>
<evidence type="ECO:0000313" key="2">
    <source>
        <dbReference type="EMBL" id="KAK7017812.1"/>
    </source>
</evidence>
<accession>A0AAW0AWS3</accession>
<organism evidence="2 3">
    <name type="scientific">Favolaschia claudopus</name>
    <dbReference type="NCBI Taxonomy" id="2862362"/>
    <lineage>
        <taxon>Eukaryota</taxon>
        <taxon>Fungi</taxon>
        <taxon>Dikarya</taxon>
        <taxon>Basidiomycota</taxon>
        <taxon>Agaricomycotina</taxon>
        <taxon>Agaricomycetes</taxon>
        <taxon>Agaricomycetidae</taxon>
        <taxon>Agaricales</taxon>
        <taxon>Marasmiineae</taxon>
        <taxon>Mycenaceae</taxon>
        <taxon>Favolaschia</taxon>
    </lineage>
</organism>
<feature type="domain" description="DUF6593" evidence="1">
    <location>
        <begin position="14"/>
        <end position="145"/>
    </location>
</feature>
<reference evidence="2 3" key="1">
    <citation type="journal article" date="2024" name="J Genomics">
        <title>Draft genome sequencing and assembly of Favolaschia claudopus CIRM-BRFM 2984 isolated from oak limbs.</title>
        <authorList>
            <person name="Navarro D."/>
            <person name="Drula E."/>
            <person name="Chaduli D."/>
            <person name="Cazenave R."/>
            <person name="Ahrendt S."/>
            <person name="Wang J."/>
            <person name="Lipzen A."/>
            <person name="Daum C."/>
            <person name="Barry K."/>
            <person name="Grigoriev I.V."/>
            <person name="Favel A."/>
            <person name="Rosso M.N."/>
            <person name="Martin F."/>
        </authorList>
    </citation>
    <scope>NUCLEOTIDE SEQUENCE [LARGE SCALE GENOMIC DNA]</scope>
    <source>
        <strain evidence="2 3">CIRM-BRFM 2984</strain>
    </source>
</reference>
<evidence type="ECO:0000259" key="1">
    <source>
        <dbReference type="Pfam" id="PF20236"/>
    </source>
</evidence>
<comment type="caution">
    <text evidence="2">The sequence shown here is derived from an EMBL/GenBank/DDBJ whole genome shotgun (WGS) entry which is preliminary data.</text>
</comment>
<sequence>MSDSLTLTFVDKKLLQTTLIDPDNAIHYTLTTTSGFRGKKITTITAASGLVGSIDWREKTFTINGVEKKWDDLKTRSAGVFRTERNWNWGPRPFNLKYQDAHKELLATPLEGTPADPVRFTVHRQHVLHDNEPATIRFPTRMQDDAERMFLLMAILHMEITRQETEKAMNEEAAEMATVGI</sequence>
<dbReference type="Proteomes" id="UP001362999">
    <property type="component" value="Unassembled WGS sequence"/>
</dbReference>
<dbReference type="Pfam" id="PF20236">
    <property type="entry name" value="DUF6593"/>
    <property type="match status" value="1"/>
</dbReference>
<gene>
    <name evidence="2" type="ORF">R3P38DRAFT_3560437</name>
</gene>
<name>A0AAW0AWS3_9AGAR</name>
<dbReference type="AlphaFoldDB" id="A0AAW0AWS3"/>
<keyword evidence="3" id="KW-1185">Reference proteome</keyword>
<dbReference type="EMBL" id="JAWWNJ010000047">
    <property type="protein sequence ID" value="KAK7017812.1"/>
    <property type="molecule type" value="Genomic_DNA"/>
</dbReference>
<proteinExistence type="predicted"/>
<evidence type="ECO:0000313" key="3">
    <source>
        <dbReference type="Proteomes" id="UP001362999"/>
    </source>
</evidence>
<dbReference type="InterPro" id="IPR046528">
    <property type="entry name" value="DUF6593"/>
</dbReference>